<reference evidence="1 2" key="1">
    <citation type="submission" date="2024-10" db="EMBL/GenBank/DDBJ databases">
        <title>Updated reference genomes for cyclostephanoid diatoms.</title>
        <authorList>
            <person name="Roberts W.R."/>
            <person name="Alverson A.J."/>
        </authorList>
    </citation>
    <scope>NUCLEOTIDE SEQUENCE [LARGE SCALE GENOMIC DNA]</scope>
    <source>
        <strain evidence="1 2">AJA228-03</strain>
    </source>
</reference>
<protein>
    <submittedName>
        <fullName evidence="1">Uncharacterized protein</fullName>
    </submittedName>
</protein>
<organism evidence="1 2">
    <name type="scientific">Cyclostephanos tholiformis</name>
    <dbReference type="NCBI Taxonomy" id="382380"/>
    <lineage>
        <taxon>Eukaryota</taxon>
        <taxon>Sar</taxon>
        <taxon>Stramenopiles</taxon>
        <taxon>Ochrophyta</taxon>
        <taxon>Bacillariophyta</taxon>
        <taxon>Coscinodiscophyceae</taxon>
        <taxon>Thalassiosirophycidae</taxon>
        <taxon>Stephanodiscales</taxon>
        <taxon>Stephanodiscaceae</taxon>
        <taxon>Cyclostephanos</taxon>
    </lineage>
</organism>
<comment type="caution">
    <text evidence="1">The sequence shown here is derived from an EMBL/GenBank/DDBJ whole genome shotgun (WGS) entry which is preliminary data.</text>
</comment>
<dbReference type="Proteomes" id="UP001530377">
    <property type="component" value="Unassembled WGS sequence"/>
</dbReference>
<accession>A0ABD3RAE2</accession>
<proteinExistence type="predicted"/>
<evidence type="ECO:0000313" key="2">
    <source>
        <dbReference type="Proteomes" id="UP001530377"/>
    </source>
</evidence>
<evidence type="ECO:0000313" key="1">
    <source>
        <dbReference type="EMBL" id="KAL3809979.1"/>
    </source>
</evidence>
<dbReference type="AlphaFoldDB" id="A0ABD3RAE2"/>
<dbReference type="EMBL" id="JALLPB020000360">
    <property type="protein sequence ID" value="KAL3809979.1"/>
    <property type="molecule type" value="Genomic_DNA"/>
</dbReference>
<gene>
    <name evidence="1" type="ORF">ACHAXA_007755</name>
</gene>
<sequence length="67" mass="7461">MAHSRLAVHVPGASTRRWRISLSGRLNAATRLRDAAQLVLPPRIRCAHYSRFNTSCESADVQRCGKS</sequence>
<keyword evidence="2" id="KW-1185">Reference proteome</keyword>
<name>A0ABD3RAE2_9STRA</name>